<accession>A0AAU7JNM1</accession>
<feature type="region of interest" description="Disordered" evidence="1">
    <location>
        <begin position="72"/>
        <end position="137"/>
    </location>
</feature>
<dbReference type="RefSeq" id="WP_406829302.1">
    <property type="nucleotide sequence ID" value="NZ_CP157483.1"/>
</dbReference>
<protein>
    <submittedName>
        <fullName evidence="4">Uncharacterized protein</fullName>
    </submittedName>
</protein>
<keyword evidence="2" id="KW-1133">Transmembrane helix</keyword>
<feature type="compositionally biased region" description="Low complexity" evidence="1">
    <location>
        <begin position="87"/>
        <end position="100"/>
    </location>
</feature>
<proteinExistence type="predicted"/>
<evidence type="ECO:0000313" key="4">
    <source>
        <dbReference type="EMBL" id="XBO41903.1"/>
    </source>
</evidence>
<dbReference type="AlphaFoldDB" id="A0AAU7JNM1"/>
<feature type="signal peptide" evidence="3">
    <location>
        <begin position="1"/>
        <end position="23"/>
    </location>
</feature>
<reference evidence="4" key="1">
    <citation type="submission" date="2024-05" db="EMBL/GenBank/DDBJ databases">
        <authorList>
            <person name="Kim S."/>
            <person name="Heo J."/>
            <person name="Choi H."/>
            <person name="Choi Y."/>
            <person name="Kwon S.-W."/>
            <person name="Kim Y."/>
        </authorList>
    </citation>
    <scope>NUCLEOTIDE SEQUENCE</scope>
    <source>
        <strain evidence="4">KACC 23699</strain>
    </source>
</reference>
<feature type="transmembrane region" description="Helical" evidence="2">
    <location>
        <begin position="47"/>
        <end position="68"/>
    </location>
</feature>
<evidence type="ECO:0000256" key="1">
    <source>
        <dbReference type="SAM" id="MobiDB-lite"/>
    </source>
</evidence>
<keyword evidence="3" id="KW-0732">Signal</keyword>
<evidence type="ECO:0000256" key="3">
    <source>
        <dbReference type="SAM" id="SignalP"/>
    </source>
</evidence>
<name>A0AAU7JNM1_9MICO</name>
<sequence length="137" mass="13860">MQGTGRPLAIAGAALSLVSGALAVSASLDAQAGSGRFPVGAHDGMAPGSVPALLFLVGLFVVGIGAAVHDGKELRRPAALPPTSTGRSPRAVPRPVRSASHPVRSAPHPVRTASRPVRGRRTSSGTRLEVVGAARRR</sequence>
<dbReference type="EMBL" id="CP157483">
    <property type="protein sequence ID" value="XBO41903.1"/>
    <property type="molecule type" value="Genomic_DNA"/>
</dbReference>
<feature type="chain" id="PRO_5043661043" evidence="3">
    <location>
        <begin position="24"/>
        <end position="137"/>
    </location>
</feature>
<organism evidence="4">
    <name type="scientific">Pedococcus sp. KACC 23699</name>
    <dbReference type="NCBI Taxonomy" id="3149228"/>
    <lineage>
        <taxon>Bacteria</taxon>
        <taxon>Bacillati</taxon>
        <taxon>Actinomycetota</taxon>
        <taxon>Actinomycetes</taxon>
        <taxon>Micrococcales</taxon>
        <taxon>Intrasporangiaceae</taxon>
        <taxon>Pedococcus</taxon>
    </lineage>
</organism>
<keyword evidence="2" id="KW-0472">Membrane</keyword>
<gene>
    <name evidence="4" type="ORF">ABEG17_09860</name>
</gene>
<evidence type="ECO:0000256" key="2">
    <source>
        <dbReference type="SAM" id="Phobius"/>
    </source>
</evidence>
<keyword evidence="2" id="KW-0812">Transmembrane</keyword>